<organism evidence="1">
    <name type="scientific">marine metagenome</name>
    <dbReference type="NCBI Taxonomy" id="408172"/>
    <lineage>
        <taxon>unclassified sequences</taxon>
        <taxon>metagenomes</taxon>
        <taxon>ecological metagenomes</taxon>
    </lineage>
</organism>
<proteinExistence type="predicted"/>
<dbReference type="EMBL" id="UINC01199824">
    <property type="protein sequence ID" value="SVE18432.1"/>
    <property type="molecule type" value="Genomic_DNA"/>
</dbReference>
<accession>A0A383BER1</accession>
<reference evidence="1" key="1">
    <citation type="submission" date="2018-05" db="EMBL/GenBank/DDBJ databases">
        <authorList>
            <person name="Lanie J.A."/>
            <person name="Ng W.-L."/>
            <person name="Kazmierczak K.M."/>
            <person name="Andrzejewski T.M."/>
            <person name="Davidsen T.M."/>
            <person name="Wayne K.J."/>
            <person name="Tettelin H."/>
            <person name="Glass J.I."/>
            <person name="Rusch D."/>
            <person name="Podicherti R."/>
            <person name="Tsui H.-C.T."/>
            <person name="Winkler M.E."/>
        </authorList>
    </citation>
    <scope>NUCLEOTIDE SEQUENCE</scope>
</reference>
<evidence type="ECO:0000313" key="1">
    <source>
        <dbReference type="EMBL" id="SVE18432.1"/>
    </source>
</evidence>
<name>A0A383BER1_9ZZZZ</name>
<sequence>MAIRRYTESVNTRYEVGIVRLLDEVLENDWCKEQNFNRSDLIRH</sequence>
<gene>
    <name evidence="1" type="ORF">METZ01_LOCUS471286</name>
</gene>
<dbReference type="AlphaFoldDB" id="A0A383BER1"/>
<protein>
    <submittedName>
        <fullName evidence="1">Uncharacterized protein</fullName>
    </submittedName>
</protein>
<feature type="non-terminal residue" evidence="1">
    <location>
        <position position="44"/>
    </location>
</feature>